<dbReference type="OrthoDB" id="9804993at2"/>
<dbReference type="Proteomes" id="UP000186364">
    <property type="component" value="Unassembled WGS sequence"/>
</dbReference>
<dbReference type="Gene3D" id="3.40.50.1820">
    <property type="entry name" value="alpha/beta hydrolase"/>
    <property type="match status" value="1"/>
</dbReference>
<dbReference type="SUPFAM" id="SSF53474">
    <property type="entry name" value="alpha/beta-Hydrolases"/>
    <property type="match status" value="1"/>
</dbReference>
<keyword evidence="2" id="KW-1185">Reference proteome</keyword>
<name>A0A1Q9B078_9HYPH</name>
<dbReference type="InterPro" id="IPR029058">
    <property type="entry name" value="AB_hydrolase_fold"/>
</dbReference>
<accession>A0A1Q9B078</accession>
<evidence type="ECO:0000313" key="2">
    <source>
        <dbReference type="Proteomes" id="UP000186364"/>
    </source>
</evidence>
<evidence type="ECO:0000313" key="1">
    <source>
        <dbReference type="EMBL" id="OLP61381.1"/>
    </source>
</evidence>
<dbReference type="Pfam" id="PF06821">
    <property type="entry name" value="Ser_hydrolase"/>
    <property type="match status" value="1"/>
</dbReference>
<dbReference type="InterPro" id="IPR010662">
    <property type="entry name" value="RBBP9/YdeN"/>
</dbReference>
<dbReference type="AlphaFoldDB" id="A0A1Q9B078"/>
<protein>
    <submittedName>
        <fullName evidence="1">Alpha/beta hydrolase</fullName>
    </submittedName>
</protein>
<gene>
    <name evidence="1" type="ORF">BJF93_00055</name>
</gene>
<dbReference type="EMBL" id="MKIP01000032">
    <property type="protein sequence ID" value="OLP61381.1"/>
    <property type="molecule type" value="Genomic_DNA"/>
</dbReference>
<organism evidence="1 2">
    <name type="scientific">Xaviernesmea oryzae</name>
    <dbReference type="NCBI Taxonomy" id="464029"/>
    <lineage>
        <taxon>Bacteria</taxon>
        <taxon>Pseudomonadati</taxon>
        <taxon>Pseudomonadota</taxon>
        <taxon>Alphaproteobacteria</taxon>
        <taxon>Hyphomicrobiales</taxon>
        <taxon>Rhizobiaceae</taxon>
        <taxon>Rhizobium/Agrobacterium group</taxon>
        <taxon>Xaviernesmea</taxon>
    </lineage>
</organism>
<proteinExistence type="predicted"/>
<reference evidence="1 2" key="1">
    <citation type="submission" date="2016-09" db="EMBL/GenBank/DDBJ databases">
        <title>Rhizobium sp. nov., a novel species isolated from the rice rhizosphere.</title>
        <authorList>
            <person name="Zhao J."/>
            <person name="Zhang X."/>
        </authorList>
    </citation>
    <scope>NUCLEOTIDE SEQUENCE [LARGE SCALE GENOMIC DNA]</scope>
    <source>
        <strain evidence="1 2">1.7048</strain>
    </source>
</reference>
<comment type="caution">
    <text evidence="1">The sequence shown here is derived from an EMBL/GenBank/DDBJ whole genome shotgun (WGS) entry which is preliminary data.</text>
</comment>
<dbReference type="GO" id="GO:0016787">
    <property type="term" value="F:hydrolase activity"/>
    <property type="evidence" value="ECO:0007669"/>
    <property type="project" value="UniProtKB-KW"/>
</dbReference>
<dbReference type="RefSeq" id="WP_075626413.1">
    <property type="nucleotide sequence ID" value="NZ_FOAM01000011.1"/>
</dbReference>
<keyword evidence="1" id="KW-0378">Hydrolase</keyword>
<sequence length="191" mass="20528">MKASEADILIIPGYTNSGPDHWQSRWEGKLSSARRVEQAEWSKPVREDWVRRVVEEIAAAEKPVVLVAHSLGVAAAIHAIAEADHGKIAGAFLVAPPDVANPQIRPKHLMSFGPYPRTPLPFPSLVVASRNDPFGAFEQAEAIAADWGALLVDAGESGHLNSESGHGPWPEGSMVFAKFISQLEKPAGFAP</sequence>